<keyword evidence="8" id="KW-0472">Membrane</keyword>
<dbReference type="Gene3D" id="1.10.287.130">
    <property type="match status" value="1"/>
</dbReference>
<dbReference type="EMBL" id="FQVI01000012">
    <property type="protein sequence ID" value="SHF07674.1"/>
    <property type="molecule type" value="Genomic_DNA"/>
</dbReference>
<comment type="catalytic activity">
    <reaction evidence="1">
        <text>ATP + protein L-histidine = ADP + protein N-phospho-L-histidine.</text>
        <dbReference type="EC" id="2.7.13.3"/>
    </reaction>
</comment>
<evidence type="ECO:0000259" key="9">
    <source>
        <dbReference type="PROSITE" id="PS50109"/>
    </source>
</evidence>
<dbReference type="Pfam" id="PF00512">
    <property type="entry name" value="HisKA"/>
    <property type="match status" value="1"/>
</dbReference>
<dbReference type="GO" id="GO:0000156">
    <property type="term" value="F:phosphorelay response regulator activity"/>
    <property type="evidence" value="ECO:0007669"/>
    <property type="project" value="TreeGrafter"/>
</dbReference>
<keyword evidence="5" id="KW-0808">Transferase</keyword>
<proteinExistence type="predicted"/>
<dbReference type="Gene3D" id="3.30.565.10">
    <property type="entry name" value="Histidine kinase-like ATPase, C-terminal domain"/>
    <property type="match status" value="1"/>
</dbReference>
<dbReference type="SUPFAM" id="SSF55874">
    <property type="entry name" value="ATPase domain of HSP90 chaperone/DNA topoisomerase II/histidine kinase"/>
    <property type="match status" value="1"/>
</dbReference>
<organism evidence="10 11">
    <name type="scientific">Lactonifactor longoviformis DSM 17459</name>
    <dbReference type="NCBI Taxonomy" id="1122155"/>
    <lineage>
        <taxon>Bacteria</taxon>
        <taxon>Bacillati</taxon>
        <taxon>Bacillota</taxon>
        <taxon>Clostridia</taxon>
        <taxon>Eubacteriales</taxon>
        <taxon>Clostridiaceae</taxon>
        <taxon>Lactonifactor</taxon>
    </lineage>
</organism>
<keyword evidence="7" id="KW-0902">Two-component regulatory system</keyword>
<feature type="domain" description="Histidine kinase" evidence="9">
    <location>
        <begin position="254"/>
        <end position="470"/>
    </location>
</feature>
<dbReference type="InterPro" id="IPR004358">
    <property type="entry name" value="Sig_transdc_His_kin-like_C"/>
</dbReference>
<keyword evidence="8" id="KW-1133">Transmembrane helix</keyword>
<keyword evidence="6 10" id="KW-0418">Kinase</keyword>
<accession>A0A1M4YPF0</accession>
<dbReference type="STRING" id="1122155.SAMN02745158_02445"/>
<dbReference type="CDD" id="cd00082">
    <property type="entry name" value="HisKA"/>
    <property type="match status" value="1"/>
</dbReference>
<evidence type="ECO:0000256" key="3">
    <source>
        <dbReference type="ARBA" id="ARBA00012438"/>
    </source>
</evidence>
<gene>
    <name evidence="10" type="ORF">SAMN02745158_02445</name>
</gene>
<dbReference type="PANTHER" id="PTHR42878:SF13">
    <property type="entry name" value="HISTIDINE KINASE"/>
    <property type="match status" value="1"/>
</dbReference>
<sequence>MRKSGYRTTFHIYLIFLAALLVTAAAAIGLSCSLITLQKPGGGAVRSDWPAAFGEAFKEQVIPEGEGFRVTSSGLELLQKNQIGLQILDAGGKESASFRKPAKAQEAYTQAELLQIDRAGALEQSDTAVYVGTAGSGEKTCMYLLHFPLKVEKITMYVNKDRFSGGKVMILASAGILFAAVLVAGLLYGLKTAGSMRHLAGCIRDISDRRYHPVQKRGTYRDLYESLNAMYGELLESDRLREETADRQRAWIAGITHDLKTPLSPIRGYAEMLAEEGEKAGKDCRRYAKVMLQNVDRMESLMDDLKVIYQLESGILPMDFREQNLVRFLRELVICLLNDPKYQDRTIHFVSTEEELPVSFDQKLLERAVLNLMVNAFVHGDPETELTLKVSAGEDSLEIAVSDNGRGMTDEEAARVFDRYVRGRDRDQSPEGTGLGLAIAKEIAELHRGTIEAFGIPGTGTTFLIRLPFS</sequence>
<dbReference type="Pfam" id="PF02518">
    <property type="entry name" value="HATPase_c"/>
    <property type="match status" value="1"/>
</dbReference>
<dbReference type="PROSITE" id="PS50109">
    <property type="entry name" value="HIS_KIN"/>
    <property type="match status" value="1"/>
</dbReference>
<dbReference type="GO" id="GO:0000155">
    <property type="term" value="F:phosphorelay sensor kinase activity"/>
    <property type="evidence" value="ECO:0007669"/>
    <property type="project" value="InterPro"/>
</dbReference>
<evidence type="ECO:0000256" key="7">
    <source>
        <dbReference type="ARBA" id="ARBA00023012"/>
    </source>
</evidence>
<feature type="transmembrane region" description="Helical" evidence="8">
    <location>
        <begin position="12"/>
        <end position="37"/>
    </location>
</feature>
<dbReference type="PRINTS" id="PR00344">
    <property type="entry name" value="BCTRLSENSOR"/>
</dbReference>
<evidence type="ECO:0000313" key="10">
    <source>
        <dbReference type="EMBL" id="SHF07674.1"/>
    </source>
</evidence>
<dbReference type="SMART" id="SM00388">
    <property type="entry name" value="HisKA"/>
    <property type="match status" value="1"/>
</dbReference>
<dbReference type="GO" id="GO:0030295">
    <property type="term" value="F:protein kinase activator activity"/>
    <property type="evidence" value="ECO:0007669"/>
    <property type="project" value="TreeGrafter"/>
</dbReference>
<dbReference type="InterPro" id="IPR003594">
    <property type="entry name" value="HATPase_dom"/>
</dbReference>
<dbReference type="InterPro" id="IPR036097">
    <property type="entry name" value="HisK_dim/P_sf"/>
</dbReference>
<dbReference type="OrthoDB" id="368131at2"/>
<keyword evidence="11" id="KW-1185">Reference proteome</keyword>
<dbReference type="PROSITE" id="PS51257">
    <property type="entry name" value="PROKAR_LIPOPROTEIN"/>
    <property type="match status" value="1"/>
</dbReference>
<dbReference type="InterPro" id="IPR036890">
    <property type="entry name" value="HATPase_C_sf"/>
</dbReference>
<dbReference type="InterPro" id="IPR003661">
    <property type="entry name" value="HisK_dim/P_dom"/>
</dbReference>
<dbReference type="GO" id="GO:0007234">
    <property type="term" value="P:osmosensory signaling via phosphorelay pathway"/>
    <property type="evidence" value="ECO:0007669"/>
    <property type="project" value="TreeGrafter"/>
</dbReference>
<protein>
    <recommendedName>
        <fullName evidence="3">histidine kinase</fullName>
        <ecNumber evidence="3">2.7.13.3</ecNumber>
    </recommendedName>
</protein>
<reference evidence="10 11" key="1">
    <citation type="submission" date="2016-11" db="EMBL/GenBank/DDBJ databases">
        <authorList>
            <person name="Jaros S."/>
            <person name="Januszkiewicz K."/>
            <person name="Wedrychowicz H."/>
        </authorList>
    </citation>
    <scope>NUCLEOTIDE SEQUENCE [LARGE SCALE GENOMIC DNA]</scope>
    <source>
        <strain evidence="10 11">DSM 17459</strain>
    </source>
</reference>
<feature type="transmembrane region" description="Helical" evidence="8">
    <location>
        <begin position="168"/>
        <end position="190"/>
    </location>
</feature>
<evidence type="ECO:0000256" key="2">
    <source>
        <dbReference type="ARBA" id="ARBA00004370"/>
    </source>
</evidence>
<dbReference type="PANTHER" id="PTHR42878">
    <property type="entry name" value="TWO-COMPONENT HISTIDINE KINASE"/>
    <property type="match status" value="1"/>
</dbReference>
<evidence type="ECO:0000256" key="8">
    <source>
        <dbReference type="SAM" id="Phobius"/>
    </source>
</evidence>
<evidence type="ECO:0000256" key="1">
    <source>
        <dbReference type="ARBA" id="ARBA00000085"/>
    </source>
</evidence>
<evidence type="ECO:0000256" key="5">
    <source>
        <dbReference type="ARBA" id="ARBA00022679"/>
    </source>
</evidence>
<evidence type="ECO:0000256" key="4">
    <source>
        <dbReference type="ARBA" id="ARBA00022553"/>
    </source>
</evidence>
<dbReference type="Proteomes" id="UP000184245">
    <property type="component" value="Unassembled WGS sequence"/>
</dbReference>
<dbReference type="SMART" id="SM00387">
    <property type="entry name" value="HATPase_c"/>
    <property type="match status" value="1"/>
</dbReference>
<dbReference type="RefSeq" id="WP_072852121.1">
    <property type="nucleotide sequence ID" value="NZ_FQVI01000012.1"/>
</dbReference>
<name>A0A1M4YPF0_9CLOT</name>
<dbReference type="SUPFAM" id="SSF47384">
    <property type="entry name" value="Homodimeric domain of signal transducing histidine kinase"/>
    <property type="match status" value="1"/>
</dbReference>
<dbReference type="InterPro" id="IPR050351">
    <property type="entry name" value="BphY/WalK/GraS-like"/>
</dbReference>
<evidence type="ECO:0000256" key="6">
    <source>
        <dbReference type="ARBA" id="ARBA00022777"/>
    </source>
</evidence>
<keyword evidence="8" id="KW-0812">Transmembrane</keyword>
<comment type="subcellular location">
    <subcellularLocation>
        <location evidence="2">Membrane</location>
    </subcellularLocation>
</comment>
<dbReference type="InterPro" id="IPR005467">
    <property type="entry name" value="His_kinase_dom"/>
</dbReference>
<dbReference type="EC" id="2.7.13.3" evidence="3"/>
<keyword evidence="4" id="KW-0597">Phosphoprotein</keyword>
<evidence type="ECO:0000313" key="11">
    <source>
        <dbReference type="Proteomes" id="UP000184245"/>
    </source>
</evidence>
<dbReference type="AlphaFoldDB" id="A0A1M4YPF0"/>